<comment type="caution">
    <text evidence="2">The sequence shown here is derived from an EMBL/GenBank/DDBJ whole genome shotgun (WGS) entry which is preliminary data.</text>
</comment>
<evidence type="ECO:0000313" key="3">
    <source>
        <dbReference type="Proteomes" id="UP001189429"/>
    </source>
</evidence>
<accession>A0ABN9XAT0</accession>
<protein>
    <submittedName>
        <fullName evidence="2">Uncharacterized protein</fullName>
    </submittedName>
</protein>
<dbReference type="InterPro" id="IPR011990">
    <property type="entry name" value="TPR-like_helical_dom_sf"/>
</dbReference>
<sequence length="200" mass="21501">MGAWCRRNGETLRSELGGPWMIADPGPLSAFHPPQGRAACRGAKLPAPAEGAPRGWPAMAAGPAGAAAAEEQLRQAEAFKAEGNRWYGQEEYRKALGAYHKVFCYVNGLPNLGDRADASEEDKARGESVRKIKQTVRLNMAPGLPARSTRSAWTRAPRRWSSGPAAPRRTSGGGRRAPPCATWAGRGRTWSGPASWRPTT</sequence>
<reference evidence="2" key="1">
    <citation type="submission" date="2023-10" db="EMBL/GenBank/DDBJ databases">
        <authorList>
            <person name="Chen Y."/>
            <person name="Shah S."/>
            <person name="Dougan E. K."/>
            <person name="Thang M."/>
            <person name="Chan C."/>
        </authorList>
    </citation>
    <scope>NUCLEOTIDE SEQUENCE [LARGE SCALE GENOMIC DNA]</scope>
</reference>
<dbReference type="EMBL" id="CAUYUJ010020218">
    <property type="protein sequence ID" value="CAK0896642.1"/>
    <property type="molecule type" value="Genomic_DNA"/>
</dbReference>
<feature type="region of interest" description="Disordered" evidence="1">
    <location>
        <begin position="145"/>
        <end position="200"/>
    </location>
</feature>
<organism evidence="2 3">
    <name type="scientific">Prorocentrum cordatum</name>
    <dbReference type="NCBI Taxonomy" id="2364126"/>
    <lineage>
        <taxon>Eukaryota</taxon>
        <taxon>Sar</taxon>
        <taxon>Alveolata</taxon>
        <taxon>Dinophyceae</taxon>
        <taxon>Prorocentrales</taxon>
        <taxon>Prorocentraceae</taxon>
        <taxon>Prorocentrum</taxon>
    </lineage>
</organism>
<keyword evidence="3" id="KW-1185">Reference proteome</keyword>
<dbReference type="Gene3D" id="1.25.40.10">
    <property type="entry name" value="Tetratricopeptide repeat domain"/>
    <property type="match status" value="1"/>
</dbReference>
<proteinExistence type="predicted"/>
<name>A0ABN9XAT0_9DINO</name>
<evidence type="ECO:0000256" key="1">
    <source>
        <dbReference type="SAM" id="MobiDB-lite"/>
    </source>
</evidence>
<feature type="non-terminal residue" evidence="2">
    <location>
        <position position="200"/>
    </location>
</feature>
<dbReference type="Proteomes" id="UP001189429">
    <property type="component" value="Unassembled WGS sequence"/>
</dbReference>
<evidence type="ECO:0000313" key="2">
    <source>
        <dbReference type="EMBL" id="CAK0896642.1"/>
    </source>
</evidence>
<gene>
    <name evidence="2" type="ORF">PCOR1329_LOCUS75049</name>
</gene>